<protein>
    <submittedName>
        <fullName evidence="1">Uncharacterized protein</fullName>
    </submittedName>
</protein>
<dbReference type="EMBL" id="AAHYLK010000022">
    <property type="protein sequence ID" value="ECB7108221.1"/>
    <property type="molecule type" value="Genomic_DNA"/>
</dbReference>
<proteinExistence type="predicted"/>
<name>A0A5Y0S416_SALNE</name>
<accession>A0A5Y0S416</accession>
<organism evidence="1">
    <name type="scientific">Salmonella newport</name>
    <dbReference type="NCBI Taxonomy" id="108619"/>
    <lineage>
        <taxon>Bacteria</taxon>
        <taxon>Pseudomonadati</taxon>
        <taxon>Pseudomonadota</taxon>
        <taxon>Gammaproteobacteria</taxon>
        <taxon>Enterobacterales</taxon>
        <taxon>Enterobacteriaceae</taxon>
        <taxon>Salmonella</taxon>
    </lineage>
</organism>
<dbReference type="Proteomes" id="UP000839827">
    <property type="component" value="Unassembled WGS sequence"/>
</dbReference>
<comment type="caution">
    <text evidence="1">The sequence shown here is derived from an EMBL/GenBank/DDBJ whole genome shotgun (WGS) entry which is preliminary data.</text>
</comment>
<sequence length="104" mass="12082">MKFMIDTGDKTLKEVIERLFLSAESDYFEGTLNRLAVQTKRDVKAIQHYVDNKILALGYLSDNEKYREERASMLRLADKLAKIRSLVEDFIDDIPKPKTKGENQ</sequence>
<gene>
    <name evidence="1" type="ORF">E1A34_19490</name>
</gene>
<reference evidence="1" key="1">
    <citation type="submission" date="2019-03" db="EMBL/GenBank/DDBJ databases">
        <authorList>
            <person name="Ashton P.M."/>
            <person name="Dallman T."/>
            <person name="Nair S."/>
            <person name="De Pinna E."/>
            <person name="Peters T."/>
            <person name="Grant K."/>
        </authorList>
    </citation>
    <scope>NUCLEOTIDE SEQUENCE [LARGE SCALE GENOMIC DNA]</scope>
    <source>
        <strain evidence="1">271153</strain>
    </source>
</reference>
<dbReference type="AlphaFoldDB" id="A0A5Y0S416"/>
<evidence type="ECO:0000313" key="1">
    <source>
        <dbReference type="EMBL" id="ECB7108221.1"/>
    </source>
</evidence>